<evidence type="ECO:0008006" key="3">
    <source>
        <dbReference type="Google" id="ProtNLM"/>
    </source>
</evidence>
<dbReference type="Gene3D" id="3.30.460.90">
    <property type="match status" value="1"/>
</dbReference>
<evidence type="ECO:0000313" key="1">
    <source>
        <dbReference type="EMBL" id="MBU3849486.1"/>
    </source>
</evidence>
<dbReference type="EMBL" id="JAHLFV010000064">
    <property type="protein sequence ID" value="MBU3849486.1"/>
    <property type="molecule type" value="Genomic_DNA"/>
</dbReference>
<reference evidence="1" key="2">
    <citation type="submission" date="2021-04" db="EMBL/GenBank/DDBJ databases">
        <authorList>
            <person name="Gilroy R."/>
        </authorList>
    </citation>
    <scope>NUCLEOTIDE SEQUENCE</scope>
    <source>
        <strain evidence="1">Gambia15-2214</strain>
    </source>
</reference>
<proteinExistence type="predicted"/>
<reference evidence="1" key="1">
    <citation type="journal article" date="2021" name="PeerJ">
        <title>Extensive microbial diversity within the chicken gut microbiome revealed by metagenomics and culture.</title>
        <authorList>
            <person name="Gilroy R."/>
            <person name="Ravi A."/>
            <person name="Getino M."/>
            <person name="Pursley I."/>
            <person name="Horton D.L."/>
            <person name="Alikhan N.F."/>
            <person name="Baker D."/>
            <person name="Gharbi K."/>
            <person name="Hall N."/>
            <person name="Watson M."/>
            <person name="Adriaenssens E.M."/>
            <person name="Foster-Nyarko E."/>
            <person name="Jarju S."/>
            <person name="Secka A."/>
            <person name="Antonio M."/>
            <person name="Oren A."/>
            <person name="Chaudhuri R.R."/>
            <person name="La Ragione R."/>
            <person name="Hildebrand F."/>
            <person name="Pallen M.J."/>
        </authorList>
    </citation>
    <scope>NUCLEOTIDE SEQUENCE</scope>
    <source>
        <strain evidence="1">Gambia15-2214</strain>
    </source>
</reference>
<name>A0A9E2L1M9_9SPIR</name>
<sequence>MITTTKTAFDFFMKNIVNLDSSTVSNARKSRDNLLEKIQGFSGADDFFDLCSDFNVHFGSFARKTKCRELDDIDLMIGISANGATYNSFDNWDEVRINANQKEQIQVDCMNDDGTLNSTKVINKFKEKLKSVNDYSRSELHKNGEAVTLTLKSRVWNFDIVPCFYTVKEFNGRSYYLIPNGKGNWKKTDPTIDREYVKQANKNSNGHILELIRLCKKWNTVKNVKTMPSYLLETMIINFIESHKPTDNDIKMLFKKTLDYIAAGIWSPVCDMKKIEGDINTIKSNDRQNICEKARTDFEKVKQAIIYDEILNSQEDAIKIWGEIFGGDFPKYDQ</sequence>
<organism evidence="1 2">
    <name type="scientific">Candidatus Treponema excrementipullorum</name>
    <dbReference type="NCBI Taxonomy" id="2838768"/>
    <lineage>
        <taxon>Bacteria</taxon>
        <taxon>Pseudomonadati</taxon>
        <taxon>Spirochaetota</taxon>
        <taxon>Spirochaetia</taxon>
        <taxon>Spirochaetales</taxon>
        <taxon>Treponemataceae</taxon>
        <taxon>Treponema</taxon>
    </lineage>
</organism>
<evidence type="ECO:0000313" key="2">
    <source>
        <dbReference type="Proteomes" id="UP000823914"/>
    </source>
</evidence>
<gene>
    <name evidence="1" type="ORF">IAA16_02850</name>
</gene>
<dbReference type="Proteomes" id="UP000823914">
    <property type="component" value="Unassembled WGS sequence"/>
</dbReference>
<comment type="caution">
    <text evidence="1">The sequence shown here is derived from an EMBL/GenBank/DDBJ whole genome shotgun (WGS) entry which is preliminary data.</text>
</comment>
<accession>A0A9E2L1M9</accession>
<protein>
    <recommendedName>
        <fullName evidence="3">Nucleotidyltransferase</fullName>
    </recommendedName>
</protein>
<dbReference type="AlphaFoldDB" id="A0A9E2L1M9"/>